<sequence>MLGQITAYASAQMSAQFHTHIFSIHLMPQIAQILHWDREGIVVTGPISYYDNLAFVNFFLCYSQASPQECGANTTILPATEQEAELARKKLELPPDTWMFKTEIMKTETAAGQPTTQICGYCQFSCFLPLCDLPAGHATCACPAYHIELDHIVYLKDLWCIVTEGIVPEGDIYAVLNKAGVPHVPTCITSGEV</sequence>
<reference evidence="1" key="1">
    <citation type="submission" date="2021-03" db="EMBL/GenBank/DDBJ databases">
        <title>Evolutionary innovations through gain and loss of genes in the ectomycorrhizal Boletales.</title>
        <authorList>
            <person name="Wu G."/>
            <person name="Miyauchi S."/>
            <person name="Morin E."/>
            <person name="Yang Z.-L."/>
            <person name="Xu J."/>
            <person name="Martin F.M."/>
        </authorList>
    </citation>
    <scope>NUCLEOTIDE SEQUENCE</scope>
    <source>
        <strain evidence="1">BR01</strain>
    </source>
</reference>
<gene>
    <name evidence="1" type="ORF">JVT61DRAFT_7427</name>
</gene>
<organism evidence="1 2">
    <name type="scientific">Boletus reticuloceps</name>
    <dbReference type="NCBI Taxonomy" id="495285"/>
    <lineage>
        <taxon>Eukaryota</taxon>
        <taxon>Fungi</taxon>
        <taxon>Dikarya</taxon>
        <taxon>Basidiomycota</taxon>
        <taxon>Agaricomycotina</taxon>
        <taxon>Agaricomycetes</taxon>
        <taxon>Agaricomycetidae</taxon>
        <taxon>Boletales</taxon>
        <taxon>Boletineae</taxon>
        <taxon>Boletaceae</taxon>
        <taxon>Boletoideae</taxon>
        <taxon>Boletus</taxon>
    </lineage>
</organism>
<protein>
    <submittedName>
        <fullName evidence="1">Uncharacterized protein</fullName>
    </submittedName>
</protein>
<dbReference type="OrthoDB" id="2739948at2759"/>
<accession>A0A8I2YJ91</accession>
<dbReference type="AlphaFoldDB" id="A0A8I2YJ91"/>
<evidence type="ECO:0000313" key="2">
    <source>
        <dbReference type="Proteomes" id="UP000683000"/>
    </source>
</evidence>
<name>A0A8I2YJ91_9AGAM</name>
<dbReference type="EMBL" id="JAGFBS010000026">
    <property type="protein sequence ID" value="KAG6372667.1"/>
    <property type="molecule type" value="Genomic_DNA"/>
</dbReference>
<proteinExistence type="predicted"/>
<comment type="caution">
    <text evidence="1">The sequence shown here is derived from an EMBL/GenBank/DDBJ whole genome shotgun (WGS) entry which is preliminary data.</text>
</comment>
<keyword evidence="2" id="KW-1185">Reference proteome</keyword>
<dbReference type="Proteomes" id="UP000683000">
    <property type="component" value="Unassembled WGS sequence"/>
</dbReference>
<evidence type="ECO:0000313" key="1">
    <source>
        <dbReference type="EMBL" id="KAG6372667.1"/>
    </source>
</evidence>